<dbReference type="InterPro" id="IPR036070">
    <property type="entry name" value="Nop_dom_sf"/>
</dbReference>
<accession>A0AAP2W567</accession>
<dbReference type="AlphaFoldDB" id="A0AAP2W567"/>
<dbReference type="Pfam" id="PF01798">
    <property type="entry name" value="Nop"/>
    <property type="match status" value="1"/>
</dbReference>
<dbReference type="GO" id="GO:0030515">
    <property type="term" value="F:snoRNA binding"/>
    <property type="evidence" value="ECO:0007669"/>
    <property type="project" value="InterPro"/>
</dbReference>
<dbReference type="Gene3D" id="1.10.287.4070">
    <property type="match status" value="1"/>
</dbReference>
<feature type="domain" description="Nop" evidence="2">
    <location>
        <begin position="189"/>
        <end position="306"/>
    </location>
</feature>
<sequence length="309" mass="33952">MKAWFGEFDADNIRKENIRLAGSDPGELARWAGVIGSKDTCTGIDFEEVSIMGGLCGSPTEYKRLMHETAMAVARERISLSLSGKDMYVAQAVKSLDDVNFSYNRLTERLAEWYGIHFPEFKARPQELIKAIMRGTRENSGDESSLTSMGAPMSPDDVAAIQGMASGAQRLFDERKSLEKYITESMEELAPNLSDVLGPLLGARFIARAGSLEKLSRMPASTIQVMGSGEALFKHLREGTPSPKHGLIYQHPLVSGSPKRIRGKVSRMLAAKAAIAARVDNYSGERLNLGQGLKEKVEAMKAKTPRRKK</sequence>
<dbReference type="GO" id="GO:0031428">
    <property type="term" value="C:box C/D methylation guide snoRNP complex"/>
    <property type="evidence" value="ECO:0007669"/>
    <property type="project" value="InterPro"/>
</dbReference>
<dbReference type="PROSITE" id="PS51358">
    <property type="entry name" value="NOP"/>
    <property type="match status" value="1"/>
</dbReference>
<dbReference type="PANTHER" id="PTHR10894:SF0">
    <property type="entry name" value="NUCLEOLAR PROTEIN 56"/>
    <property type="match status" value="1"/>
</dbReference>
<proteinExistence type="inferred from homology"/>
<dbReference type="SUPFAM" id="SSF89124">
    <property type="entry name" value="Nop domain"/>
    <property type="match status" value="1"/>
</dbReference>
<reference evidence="3 4" key="1">
    <citation type="submission" date="2017-11" db="EMBL/GenBank/DDBJ databases">
        <title>Isolation and Characterization of Family Methanocellaceae Species from Potential Methane Hydrate Area Offshore Southwestern Taiwan.</title>
        <authorList>
            <person name="Zhang W.-L."/>
            <person name="Chen W.-C."/>
            <person name="Lai M.-C."/>
            <person name="Chen S.-C."/>
        </authorList>
    </citation>
    <scope>NUCLEOTIDE SEQUENCE [LARGE SCALE GENOMIC DNA]</scope>
    <source>
        <strain evidence="3 4">CWC-04</strain>
    </source>
</reference>
<dbReference type="InterPro" id="IPR045056">
    <property type="entry name" value="Nop56/Nop58"/>
</dbReference>
<dbReference type="RefSeq" id="WP_230740248.1">
    <property type="nucleotide sequence ID" value="NZ_PGCK01000002.1"/>
</dbReference>
<evidence type="ECO:0000259" key="2">
    <source>
        <dbReference type="PROSITE" id="PS51358"/>
    </source>
</evidence>
<evidence type="ECO:0000313" key="4">
    <source>
        <dbReference type="Proteomes" id="UP001320159"/>
    </source>
</evidence>
<protein>
    <submittedName>
        <fullName evidence="3">RNA-processing protein</fullName>
    </submittedName>
</protein>
<comment type="similarity">
    <text evidence="1">Belongs to the NOP5/NOP56 family.</text>
</comment>
<gene>
    <name evidence="3" type="ORF">CUJ83_02395</name>
</gene>
<comment type="caution">
    <text evidence="3">The sequence shown here is derived from an EMBL/GenBank/DDBJ whole genome shotgun (WGS) entry which is preliminary data.</text>
</comment>
<dbReference type="InterPro" id="IPR002687">
    <property type="entry name" value="Nop_dom"/>
</dbReference>
<evidence type="ECO:0000256" key="1">
    <source>
        <dbReference type="ARBA" id="ARBA00009211"/>
    </source>
</evidence>
<organism evidence="3 4">
    <name type="scientific">Methanooceanicella nereidis</name>
    <dbReference type="NCBI Taxonomy" id="2052831"/>
    <lineage>
        <taxon>Archaea</taxon>
        <taxon>Methanobacteriati</taxon>
        <taxon>Methanobacteriota</taxon>
        <taxon>Stenosarchaea group</taxon>
        <taxon>Methanomicrobia</taxon>
        <taxon>Methanocellales</taxon>
        <taxon>Methanocellaceae</taxon>
        <taxon>Methanooceanicella</taxon>
    </lineage>
</organism>
<dbReference type="InterPro" id="IPR012976">
    <property type="entry name" value="NOSIC"/>
</dbReference>
<name>A0AAP2W567_9EURY</name>
<keyword evidence="4" id="KW-1185">Reference proteome</keyword>
<dbReference type="SMART" id="SM00931">
    <property type="entry name" value="NOSIC"/>
    <property type="match status" value="1"/>
</dbReference>
<dbReference type="PANTHER" id="PTHR10894">
    <property type="entry name" value="NUCLEOLAR PROTEIN 5 NUCLEOLAR PROTEIN NOP5 NOP58"/>
    <property type="match status" value="1"/>
</dbReference>
<dbReference type="EMBL" id="PGCK01000002">
    <property type="protein sequence ID" value="MCD1293847.1"/>
    <property type="molecule type" value="Genomic_DNA"/>
</dbReference>
<evidence type="ECO:0000313" key="3">
    <source>
        <dbReference type="EMBL" id="MCD1293847.1"/>
    </source>
</evidence>
<dbReference type="Gene3D" id="1.10.246.90">
    <property type="entry name" value="Nop domain"/>
    <property type="match status" value="1"/>
</dbReference>
<dbReference type="InterPro" id="IPR042239">
    <property type="entry name" value="Nop_C"/>
</dbReference>
<dbReference type="Proteomes" id="UP001320159">
    <property type="component" value="Unassembled WGS sequence"/>
</dbReference>